<evidence type="ECO:0000259" key="2">
    <source>
        <dbReference type="Pfam" id="PF03372"/>
    </source>
</evidence>
<accession>A0A445M2X9</accession>
<gene>
    <name evidence="3" type="ORF">D0Y65_001491</name>
</gene>
<name>A0A445M2X9_GLYSO</name>
<keyword evidence="4" id="KW-1185">Reference proteome</keyword>
<dbReference type="GO" id="GO:0003824">
    <property type="term" value="F:catalytic activity"/>
    <property type="evidence" value="ECO:0007669"/>
    <property type="project" value="InterPro"/>
</dbReference>
<feature type="non-terminal residue" evidence="3">
    <location>
        <position position="402"/>
    </location>
</feature>
<dbReference type="PANTHER" id="PTHR33710">
    <property type="entry name" value="BNAC02G09200D PROTEIN"/>
    <property type="match status" value="1"/>
</dbReference>
<dbReference type="Gene3D" id="3.60.10.10">
    <property type="entry name" value="Endonuclease/exonuclease/phosphatase"/>
    <property type="match status" value="1"/>
</dbReference>
<dbReference type="Proteomes" id="UP000289340">
    <property type="component" value="Chromosome 1"/>
</dbReference>
<dbReference type="InterPro" id="IPR005135">
    <property type="entry name" value="Endo/exonuclease/phosphatase"/>
</dbReference>
<dbReference type="SUPFAM" id="SSF56219">
    <property type="entry name" value="DNase I-like"/>
    <property type="match status" value="1"/>
</dbReference>
<dbReference type="PANTHER" id="PTHR33710:SF64">
    <property type="entry name" value="ENDONUCLEASE_EXONUCLEASE_PHOSPHATASE DOMAIN-CONTAINING PROTEIN"/>
    <property type="match status" value="1"/>
</dbReference>
<evidence type="ECO:0000313" key="3">
    <source>
        <dbReference type="EMBL" id="RZC29898.1"/>
    </source>
</evidence>
<proteinExistence type="predicted"/>
<dbReference type="InterPro" id="IPR036691">
    <property type="entry name" value="Endo/exonu/phosph_ase_sf"/>
</dbReference>
<protein>
    <recommendedName>
        <fullName evidence="2">Endonuclease/exonuclease/phosphatase domain-containing protein</fullName>
    </recommendedName>
</protein>
<evidence type="ECO:0000313" key="4">
    <source>
        <dbReference type="Proteomes" id="UP000289340"/>
    </source>
</evidence>
<organism evidence="3 4">
    <name type="scientific">Glycine soja</name>
    <name type="common">Wild soybean</name>
    <dbReference type="NCBI Taxonomy" id="3848"/>
    <lineage>
        <taxon>Eukaryota</taxon>
        <taxon>Viridiplantae</taxon>
        <taxon>Streptophyta</taxon>
        <taxon>Embryophyta</taxon>
        <taxon>Tracheophyta</taxon>
        <taxon>Spermatophyta</taxon>
        <taxon>Magnoliopsida</taxon>
        <taxon>eudicotyledons</taxon>
        <taxon>Gunneridae</taxon>
        <taxon>Pentapetalae</taxon>
        <taxon>rosids</taxon>
        <taxon>fabids</taxon>
        <taxon>Fabales</taxon>
        <taxon>Fabaceae</taxon>
        <taxon>Papilionoideae</taxon>
        <taxon>50 kb inversion clade</taxon>
        <taxon>NPAAA clade</taxon>
        <taxon>indigoferoid/millettioid clade</taxon>
        <taxon>Phaseoleae</taxon>
        <taxon>Glycine</taxon>
        <taxon>Glycine subgen. Soja</taxon>
    </lineage>
</organism>
<feature type="domain" description="Endonuclease/exonuclease/phosphatase" evidence="2">
    <location>
        <begin position="68"/>
        <end position="292"/>
    </location>
</feature>
<feature type="compositionally biased region" description="Basic and acidic residues" evidence="1">
    <location>
        <begin position="393"/>
        <end position="402"/>
    </location>
</feature>
<dbReference type="EMBL" id="QZWG01000001">
    <property type="protein sequence ID" value="RZC29898.1"/>
    <property type="molecule type" value="Genomic_DNA"/>
</dbReference>
<dbReference type="FunFam" id="3.60.10.10:FF:000158">
    <property type="entry name" value="Uncharacterized protein"/>
    <property type="match status" value="1"/>
</dbReference>
<reference evidence="3 4" key="1">
    <citation type="submission" date="2018-09" db="EMBL/GenBank/DDBJ databases">
        <title>A high-quality reference genome of wild soybean provides a powerful tool to mine soybean genomes.</title>
        <authorList>
            <person name="Xie M."/>
            <person name="Chung C.Y.L."/>
            <person name="Li M.-W."/>
            <person name="Wong F.-L."/>
            <person name="Chan T.-F."/>
            <person name="Lam H.-M."/>
        </authorList>
    </citation>
    <scope>NUCLEOTIDE SEQUENCE [LARGE SCALE GENOMIC DNA]</scope>
    <source>
        <strain evidence="4">cv. W05</strain>
        <tissue evidence="3">Hypocotyl of etiolated seedlings</tissue>
    </source>
</reference>
<feature type="region of interest" description="Disordered" evidence="1">
    <location>
        <begin position="382"/>
        <end position="402"/>
    </location>
</feature>
<evidence type="ECO:0000256" key="1">
    <source>
        <dbReference type="SAM" id="MobiDB-lite"/>
    </source>
</evidence>
<dbReference type="Pfam" id="PF03372">
    <property type="entry name" value="Exo_endo_phos"/>
    <property type="match status" value="1"/>
</dbReference>
<comment type="caution">
    <text evidence="3">The sequence shown here is derived from an EMBL/GenBank/DDBJ whole genome shotgun (WGS) entry which is preliminary data.</text>
</comment>
<sequence>MLGTSSPPTDIEVSVPRCLMADKSTNQYKLSHSVDMPETLKKANEDDTEEAVSQWKDGKKPQSIMNIVSYNIRGLRRGVKWAAIRRMVRKQKVDMICIHETKRELIDKAACQALWGDSDVGWEFQLVINTAGGLLCVWNQQAFKLERRETGSGFILLEGVWIQENQKTSVVNLYSPCDVHQKRIQWDSLKLLRQQDPDGLWCFMGDFNNIRYQSEREGVSHRGTEATNINDFNNWIAELELEEIPCVGKRFTWFRPNGAAKSRLDRFLVSPKWLHKWPACTNFTLERNFSDHCPIMLRAKVIDWGSKPFRVFDCWFKDKSFQKVVRECWTSNQPRGWGGFALKVKLKRLKEALKVWNRDHYGDTLKKVQQIEADLNRLEDASSTRQLTQQEMTAHKNLQEEL</sequence>
<feature type="compositionally biased region" description="Polar residues" evidence="1">
    <location>
        <begin position="383"/>
        <end position="392"/>
    </location>
</feature>
<dbReference type="AlphaFoldDB" id="A0A445M2X9"/>